<sequence>MSPLPIHPAAQAALPARGAYKSKTLATWIALLGGSLGLHRFYLRGWRDVAGWLHPLPTLLGLHGVRRMLELGQDDHAAWALIPLLGLMLAQAMLCAILYGLTPDERWDARHNPGWPVQDTRWGPVLGAIAGLALGAGVLMATVAFSGQRYFEWQVEQARQLSQ</sequence>
<keyword evidence="1" id="KW-0472">Membrane</keyword>
<feature type="transmembrane region" description="Helical" evidence="1">
    <location>
        <begin position="77"/>
        <end position="102"/>
    </location>
</feature>
<dbReference type="Proteomes" id="UP001293718">
    <property type="component" value="Unassembled WGS sequence"/>
</dbReference>
<evidence type="ECO:0000313" key="2">
    <source>
        <dbReference type="EMBL" id="MDZ5459103.1"/>
    </source>
</evidence>
<keyword evidence="1" id="KW-0812">Transmembrane</keyword>
<feature type="transmembrane region" description="Helical" evidence="1">
    <location>
        <begin position="25"/>
        <end position="43"/>
    </location>
</feature>
<feature type="transmembrane region" description="Helical" evidence="1">
    <location>
        <begin position="122"/>
        <end position="145"/>
    </location>
</feature>
<comment type="caution">
    <text evidence="2">The sequence shown here is derived from an EMBL/GenBank/DDBJ whole genome shotgun (WGS) entry which is preliminary data.</text>
</comment>
<reference evidence="2 3" key="1">
    <citation type="submission" date="2023-11" db="EMBL/GenBank/DDBJ databases">
        <title>Draft genome of Azohydromonas lata strain H1 (DSM1123), a polyhydroxyalkanoate producer.</title>
        <authorList>
            <person name="Traversa D."/>
            <person name="D'Addabbo P."/>
            <person name="Pazzani C."/>
            <person name="Manzari C."/>
            <person name="Chiara M."/>
            <person name="Scrascia M."/>
        </authorList>
    </citation>
    <scope>NUCLEOTIDE SEQUENCE [LARGE SCALE GENOMIC DNA]</scope>
    <source>
        <strain evidence="2 3">H1</strain>
    </source>
</reference>
<name>A0ABU5IJM4_9BURK</name>
<protein>
    <submittedName>
        <fullName evidence="2">TM2 domain-containing protein</fullName>
    </submittedName>
</protein>
<gene>
    <name evidence="2" type="ORF">SM757_21225</name>
</gene>
<dbReference type="EMBL" id="JAXOJX010000038">
    <property type="protein sequence ID" value="MDZ5459103.1"/>
    <property type="molecule type" value="Genomic_DNA"/>
</dbReference>
<keyword evidence="3" id="KW-1185">Reference proteome</keyword>
<accession>A0ABU5IJM4</accession>
<organism evidence="2 3">
    <name type="scientific">Azohydromonas lata</name>
    <dbReference type="NCBI Taxonomy" id="45677"/>
    <lineage>
        <taxon>Bacteria</taxon>
        <taxon>Pseudomonadati</taxon>
        <taxon>Pseudomonadota</taxon>
        <taxon>Betaproteobacteria</taxon>
        <taxon>Burkholderiales</taxon>
        <taxon>Sphaerotilaceae</taxon>
        <taxon>Azohydromonas</taxon>
    </lineage>
</organism>
<dbReference type="RefSeq" id="WP_066334830.1">
    <property type="nucleotide sequence ID" value="NZ_JAXOJX010000038.1"/>
</dbReference>
<feature type="transmembrane region" description="Helical" evidence="1">
    <location>
        <begin position="49"/>
        <end position="65"/>
    </location>
</feature>
<keyword evidence="1" id="KW-1133">Transmembrane helix</keyword>
<proteinExistence type="predicted"/>
<evidence type="ECO:0000256" key="1">
    <source>
        <dbReference type="SAM" id="Phobius"/>
    </source>
</evidence>
<evidence type="ECO:0000313" key="3">
    <source>
        <dbReference type="Proteomes" id="UP001293718"/>
    </source>
</evidence>